<evidence type="ECO:0000256" key="7">
    <source>
        <dbReference type="ARBA" id="ARBA00022691"/>
    </source>
</evidence>
<evidence type="ECO:0000256" key="3">
    <source>
        <dbReference type="ARBA" id="ARBA00022490"/>
    </source>
</evidence>
<dbReference type="EC" id="2.1.1.193" evidence="10"/>
<evidence type="ECO:0000313" key="14">
    <source>
        <dbReference type="Proteomes" id="UP000092840"/>
    </source>
</evidence>
<dbReference type="RefSeq" id="WP_067033619.1">
    <property type="nucleotide sequence ID" value="NZ_FLRA01000008.1"/>
</dbReference>
<reference evidence="12 15" key="1">
    <citation type="submission" date="2016-06" db="EMBL/GenBank/DDBJ databases">
        <authorList>
            <person name="Kjaerup R.B."/>
            <person name="Dalgaard T.S."/>
            <person name="Juul-Madsen H.R."/>
        </authorList>
    </citation>
    <scope>NUCLEOTIDE SEQUENCE [LARGE SCALE GENOMIC DNA]</scope>
    <source>
        <strain evidence="12 15">CECT 5115</strain>
    </source>
</reference>
<evidence type="ECO:0000256" key="10">
    <source>
        <dbReference type="PIRNR" id="PIRNR015601"/>
    </source>
</evidence>
<evidence type="ECO:0000256" key="9">
    <source>
        <dbReference type="ARBA" id="ARBA00047944"/>
    </source>
</evidence>
<proteinExistence type="inferred from homology"/>
<comment type="similarity">
    <text evidence="2 10">Belongs to the RNA methyltransferase RsmE family.</text>
</comment>
<dbReference type="CDD" id="cd18084">
    <property type="entry name" value="RsmE-like"/>
    <property type="match status" value="1"/>
</dbReference>
<reference evidence="13 14" key="2">
    <citation type="submission" date="2016-06" db="EMBL/GenBank/DDBJ databases">
        <authorList>
            <person name="Rodrigo-Torres L."/>
            <person name="Arahal D.R."/>
        </authorList>
    </citation>
    <scope>NUCLEOTIDE SEQUENCE [LARGE SCALE GENOMIC DNA]</scope>
    <source>
        <strain evidence="13 14">CECT 5116</strain>
    </source>
</reference>
<dbReference type="Proteomes" id="UP000092840">
    <property type="component" value="Unassembled WGS sequence"/>
</dbReference>
<dbReference type="InterPro" id="IPR029028">
    <property type="entry name" value="Alpha/beta_knot_MTases"/>
</dbReference>
<dbReference type="InterPro" id="IPR046886">
    <property type="entry name" value="RsmE_MTase_dom"/>
</dbReference>
<dbReference type="InterPro" id="IPR006700">
    <property type="entry name" value="RsmE"/>
</dbReference>
<dbReference type="GO" id="GO:0070475">
    <property type="term" value="P:rRNA base methylation"/>
    <property type="evidence" value="ECO:0007669"/>
    <property type="project" value="TreeGrafter"/>
</dbReference>
<dbReference type="EMBL" id="FLRB01000001">
    <property type="protein sequence ID" value="SBT19519.1"/>
    <property type="molecule type" value="Genomic_DNA"/>
</dbReference>
<evidence type="ECO:0000313" key="12">
    <source>
        <dbReference type="EMBL" id="SBT17184.1"/>
    </source>
</evidence>
<dbReference type="PANTHER" id="PTHR30027">
    <property type="entry name" value="RIBOSOMAL RNA SMALL SUBUNIT METHYLTRANSFERASE E"/>
    <property type="match status" value="1"/>
</dbReference>
<evidence type="ECO:0000256" key="4">
    <source>
        <dbReference type="ARBA" id="ARBA00022552"/>
    </source>
</evidence>
<feature type="domain" description="Ribosomal RNA small subunit methyltransferase E methyltransferase" evidence="11">
    <location>
        <begin position="71"/>
        <end position="232"/>
    </location>
</feature>
<protein>
    <recommendedName>
        <fullName evidence="10">Ribosomal RNA small subunit methyltransferase E</fullName>
        <ecNumber evidence="10">2.1.1.193</ecNumber>
    </recommendedName>
</protein>
<dbReference type="Gene3D" id="3.40.1280.10">
    <property type="match status" value="1"/>
</dbReference>
<dbReference type="OrthoDB" id="9815641at2"/>
<dbReference type="NCBIfam" id="NF008700">
    <property type="entry name" value="PRK11713.5-4"/>
    <property type="match status" value="1"/>
</dbReference>
<keyword evidence="3 10" id="KW-0963">Cytoplasm</keyword>
<comment type="function">
    <text evidence="8 10">Specifically methylates the N3 position of the uracil ring of uridine 1498 (m3U1498) in 16S rRNA. Acts on the fully assembled 30S ribosomal subunit.</text>
</comment>
<dbReference type="Proteomes" id="UP000092871">
    <property type="component" value="Unassembled WGS sequence"/>
</dbReference>
<name>A0A1C3JPQ4_9GAMM</name>
<sequence length="236" mass="26029">MNLILLAPEQVVSDDRYALNERQLKHIQQVLKKGQGDTLRVGVLNGAIGDAEFDAVQGEAVIQSLSIAPPKALPLELVLALPRPNMLKRTLMNITAMGVKTIHLLNSAKVEKSYWQSPVLTEASLHSYLIEGLEQARDTVLPTLHRQVRFRPFVEDILPTIMDGKIGLVAHPYQAEACPVALTEPSILAIGPEGGWNEFEMQKWGEAGMKTVHLGDRILKVETAVPVLLSRLYPAH</sequence>
<evidence type="ECO:0000256" key="5">
    <source>
        <dbReference type="ARBA" id="ARBA00022603"/>
    </source>
</evidence>
<dbReference type="Pfam" id="PF04452">
    <property type="entry name" value="Methyltrans_RNA"/>
    <property type="match status" value="1"/>
</dbReference>
<dbReference type="PANTHER" id="PTHR30027:SF3">
    <property type="entry name" value="16S RRNA (URACIL(1498)-N(3))-METHYLTRANSFERASE"/>
    <property type="match status" value="1"/>
</dbReference>
<dbReference type="SUPFAM" id="SSF75217">
    <property type="entry name" value="alpha/beta knot"/>
    <property type="match status" value="1"/>
</dbReference>
<dbReference type="InterPro" id="IPR029026">
    <property type="entry name" value="tRNA_m1G_MTases_N"/>
</dbReference>
<evidence type="ECO:0000259" key="11">
    <source>
        <dbReference type="Pfam" id="PF04452"/>
    </source>
</evidence>
<keyword evidence="7 10" id="KW-0949">S-adenosyl-L-methionine</keyword>
<evidence type="ECO:0000256" key="1">
    <source>
        <dbReference type="ARBA" id="ARBA00004496"/>
    </source>
</evidence>
<keyword evidence="5 10" id="KW-0489">Methyltransferase</keyword>
<keyword evidence="6 10" id="KW-0808">Transferase</keyword>
<evidence type="ECO:0000313" key="15">
    <source>
        <dbReference type="Proteomes" id="UP000092871"/>
    </source>
</evidence>
<dbReference type="PIRSF" id="PIRSF015601">
    <property type="entry name" value="MTase_slr0722"/>
    <property type="match status" value="1"/>
</dbReference>
<keyword evidence="4 10" id="KW-0698">rRNA processing</keyword>
<keyword evidence="14" id="KW-1185">Reference proteome</keyword>
<dbReference type="EMBL" id="FLRA01000008">
    <property type="protein sequence ID" value="SBT17184.1"/>
    <property type="molecule type" value="Genomic_DNA"/>
</dbReference>
<evidence type="ECO:0000256" key="2">
    <source>
        <dbReference type="ARBA" id="ARBA00005528"/>
    </source>
</evidence>
<evidence type="ECO:0000256" key="6">
    <source>
        <dbReference type="ARBA" id="ARBA00022679"/>
    </source>
</evidence>
<gene>
    <name evidence="12" type="ORF">MGA5115_01286</name>
    <name evidence="13" type="ORF">MGA5116_00085</name>
</gene>
<dbReference type="NCBIfam" id="TIGR00046">
    <property type="entry name" value="RsmE family RNA methyltransferase"/>
    <property type="match status" value="1"/>
</dbReference>
<evidence type="ECO:0000313" key="13">
    <source>
        <dbReference type="EMBL" id="SBT19519.1"/>
    </source>
</evidence>
<evidence type="ECO:0000256" key="8">
    <source>
        <dbReference type="ARBA" id="ARBA00025699"/>
    </source>
</evidence>
<comment type="catalytic activity">
    <reaction evidence="9 10">
        <text>uridine(1498) in 16S rRNA + S-adenosyl-L-methionine = N(3)-methyluridine(1498) in 16S rRNA + S-adenosyl-L-homocysteine + H(+)</text>
        <dbReference type="Rhea" id="RHEA:42920"/>
        <dbReference type="Rhea" id="RHEA-COMP:10283"/>
        <dbReference type="Rhea" id="RHEA-COMP:10284"/>
        <dbReference type="ChEBI" id="CHEBI:15378"/>
        <dbReference type="ChEBI" id="CHEBI:57856"/>
        <dbReference type="ChEBI" id="CHEBI:59789"/>
        <dbReference type="ChEBI" id="CHEBI:65315"/>
        <dbReference type="ChEBI" id="CHEBI:74502"/>
        <dbReference type="EC" id="2.1.1.193"/>
    </reaction>
</comment>
<accession>A0A1C3JPQ4</accession>
<organism evidence="12 15">
    <name type="scientific">Marinomonas gallaica</name>
    <dbReference type="NCBI Taxonomy" id="1806667"/>
    <lineage>
        <taxon>Bacteria</taxon>
        <taxon>Pseudomonadati</taxon>
        <taxon>Pseudomonadota</taxon>
        <taxon>Gammaproteobacteria</taxon>
        <taxon>Oceanospirillales</taxon>
        <taxon>Oceanospirillaceae</taxon>
        <taxon>Marinomonas</taxon>
    </lineage>
</organism>
<dbReference type="GO" id="GO:0070042">
    <property type="term" value="F:rRNA (uridine-N3-)-methyltransferase activity"/>
    <property type="evidence" value="ECO:0007669"/>
    <property type="project" value="TreeGrafter"/>
</dbReference>
<dbReference type="AlphaFoldDB" id="A0A1C3JPQ4"/>
<dbReference type="GO" id="GO:0005737">
    <property type="term" value="C:cytoplasm"/>
    <property type="evidence" value="ECO:0007669"/>
    <property type="project" value="UniProtKB-SubCell"/>
</dbReference>
<comment type="subcellular location">
    <subcellularLocation>
        <location evidence="1 10">Cytoplasm</location>
    </subcellularLocation>
</comment>